<reference evidence="1" key="1">
    <citation type="submission" date="2021-08" db="EMBL/GenBank/DDBJ databases">
        <title>Novel anaerobic bacterium isolated from sea squirt in East Sea, Republic of Korea.</title>
        <authorList>
            <person name="Nguyen T.H."/>
            <person name="Li Z."/>
            <person name="Lee Y.-J."/>
            <person name="Ko J."/>
            <person name="Kim S.-G."/>
        </authorList>
    </citation>
    <scope>NUCLEOTIDE SEQUENCE</scope>
    <source>
        <strain evidence="1">KCTC 25031</strain>
    </source>
</reference>
<name>A0AC61NRB3_9BACT</name>
<protein>
    <submittedName>
        <fullName evidence="1">Uncharacterized protein</fullName>
    </submittedName>
</protein>
<accession>A0AC61NRB3</accession>
<gene>
    <name evidence="1" type="ORF">K4L44_07105</name>
</gene>
<evidence type="ECO:0000313" key="2">
    <source>
        <dbReference type="Proteomes" id="UP000826212"/>
    </source>
</evidence>
<dbReference type="EMBL" id="CP081303">
    <property type="protein sequence ID" value="QZE15594.1"/>
    <property type="molecule type" value="Genomic_DNA"/>
</dbReference>
<keyword evidence="2" id="KW-1185">Reference proteome</keyword>
<sequence length="397" mass="45043">MKIKILTPILTAILSIMLVPTMACTTAVISGKYTKSGRPIIWKVRDTQSLYNKIQIFEDGKYRCVALTNALKDANSMVWGGYNEYGFAIMNSASYNTNLDKPTKFCDQEGIVMKKALQNCKSLKDFEKMLKKLPKPWGLNANFGVIDANGGAAYYETDNDHFVKFDANNPMHAPNGYIIRTNYSYTGKKDIGYGFIRFETATELLFDLDSKNRLDAEEIATETSRSLYHSLLKTDYAKYKDYNSAPFVNNGDLICRHETASAITIEGISSPEQKGETTMWSTIAFPLSTPAIPIRLTDDNKLPSCMISPDQKTKAPLSDLCVKAKSRIYPIKRSSGYKYMNLNAYLNPQDGIKKVIDIEQEEILKHMPKNKKQEDWITFYNWIDNSLFIELSNKLQK</sequence>
<proteinExistence type="predicted"/>
<dbReference type="Proteomes" id="UP000826212">
    <property type="component" value="Chromosome"/>
</dbReference>
<organism evidence="1 2">
    <name type="scientific">Halosquirtibacter laminarini</name>
    <dbReference type="NCBI Taxonomy" id="3374600"/>
    <lineage>
        <taxon>Bacteria</taxon>
        <taxon>Pseudomonadati</taxon>
        <taxon>Bacteroidota</taxon>
        <taxon>Bacteroidia</taxon>
        <taxon>Marinilabiliales</taxon>
        <taxon>Prolixibacteraceae</taxon>
        <taxon>Halosquirtibacter</taxon>
    </lineage>
</organism>
<evidence type="ECO:0000313" key="1">
    <source>
        <dbReference type="EMBL" id="QZE15594.1"/>
    </source>
</evidence>